<evidence type="ECO:0000313" key="1">
    <source>
        <dbReference type="EMBL" id="KAK3764168.1"/>
    </source>
</evidence>
<name>A0AAE0Z7B2_9GAST</name>
<dbReference type="AlphaFoldDB" id="A0AAE0Z7B2"/>
<accession>A0AAE0Z7B2</accession>
<evidence type="ECO:0000313" key="2">
    <source>
        <dbReference type="Proteomes" id="UP001283361"/>
    </source>
</evidence>
<sequence>MCEPFASRLPLSSLLGDRRNSRFPTVIALEGDQAILSLHDVSLGYKRNKAAGANNGGTTAPNQNLTI</sequence>
<comment type="caution">
    <text evidence="1">The sequence shown here is derived from an EMBL/GenBank/DDBJ whole genome shotgun (WGS) entry which is preliminary data.</text>
</comment>
<proteinExistence type="predicted"/>
<gene>
    <name evidence="1" type="ORF">RRG08_044097</name>
</gene>
<organism evidence="1 2">
    <name type="scientific">Elysia crispata</name>
    <name type="common">lettuce slug</name>
    <dbReference type="NCBI Taxonomy" id="231223"/>
    <lineage>
        <taxon>Eukaryota</taxon>
        <taxon>Metazoa</taxon>
        <taxon>Spiralia</taxon>
        <taxon>Lophotrochozoa</taxon>
        <taxon>Mollusca</taxon>
        <taxon>Gastropoda</taxon>
        <taxon>Heterobranchia</taxon>
        <taxon>Euthyneura</taxon>
        <taxon>Panpulmonata</taxon>
        <taxon>Sacoglossa</taxon>
        <taxon>Placobranchoidea</taxon>
        <taxon>Plakobranchidae</taxon>
        <taxon>Elysia</taxon>
    </lineage>
</organism>
<protein>
    <submittedName>
        <fullName evidence="1">Uncharacterized protein</fullName>
    </submittedName>
</protein>
<reference evidence="1" key="1">
    <citation type="journal article" date="2023" name="G3 (Bethesda)">
        <title>A reference genome for the long-term kleptoplast-retaining sea slug Elysia crispata morphotype clarki.</title>
        <authorList>
            <person name="Eastman K.E."/>
            <person name="Pendleton A.L."/>
            <person name="Shaikh M.A."/>
            <person name="Suttiyut T."/>
            <person name="Ogas R."/>
            <person name="Tomko P."/>
            <person name="Gavelis G."/>
            <person name="Widhalm J.R."/>
            <person name="Wisecaver J.H."/>
        </authorList>
    </citation>
    <scope>NUCLEOTIDE SEQUENCE</scope>
    <source>
        <strain evidence="1">ECLA1</strain>
    </source>
</reference>
<dbReference type="EMBL" id="JAWDGP010004466">
    <property type="protein sequence ID" value="KAK3764168.1"/>
    <property type="molecule type" value="Genomic_DNA"/>
</dbReference>
<dbReference type="Proteomes" id="UP001283361">
    <property type="component" value="Unassembled WGS sequence"/>
</dbReference>
<keyword evidence="2" id="KW-1185">Reference proteome</keyword>